<dbReference type="GO" id="GO:0008800">
    <property type="term" value="F:beta-lactamase activity"/>
    <property type="evidence" value="ECO:0007669"/>
    <property type="project" value="InterPro"/>
</dbReference>
<dbReference type="PANTHER" id="PTHR35333">
    <property type="entry name" value="BETA-LACTAMASE"/>
    <property type="match status" value="1"/>
</dbReference>
<organism evidence="2 3">
    <name type="scientific">Candidatus Marsarchaeota G2 archaeon BE_D</name>
    <dbReference type="NCBI Taxonomy" id="1978158"/>
    <lineage>
        <taxon>Archaea</taxon>
        <taxon>Candidatus Marsarchaeota</taxon>
        <taxon>Candidatus Marsarchaeota group 2</taxon>
    </lineage>
</organism>
<dbReference type="Proteomes" id="UP000242015">
    <property type="component" value="Unassembled WGS sequence"/>
</dbReference>
<dbReference type="GO" id="GO:0030655">
    <property type="term" value="P:beta-lactam antibiotic catabolic process"/>
    <property type="evidence" value="ECO:0007669"/>
    <property type="project" value="InterPro"/>
</dbReference>
<proteinExistence type="predicted"/>
<comment type="caution">
    <text evidence="2">The sequence shown here is derived from an EMBL/GenBank/DDBJ whole genome shotgun (WGS) entry which is preliminary data.</text>
</comment>
<dbReference type="InterPro" id="IPR000871">
    <property type="entry name" value="Beta-lactam_class-A"/>
</dbReference>
<dbReference type="SUPFAM" id="SSF56601">
    <property type="entry name" value="beta-lactamase/transpeptidase-like"/>
    <property type="match status" value="1"/>
</dbReference>
<dbReference type="EMBL" id="NEXF01000153">
    <property type="protein sequence ID" value="PSO07986.1"/>
    <property type="molecule type" value="Genomic_DNA"/>
</dbReference>
<dbReference type="Pfam" id="PF13354">
    <property type="entry name" value="Beta-lactamase2"/>
    <property type="match status" value="1"/>
</dbReference>
<reference evidence="2 3" key="1">
    <citation type="submission" date="2017-04" db="EMBL/GenBank/DDBJ databases">
        <title>Novel microbial lineages endemic to geothermal iron-oxide mats fill important gaps in the evolutionary history of Archaea.</title>
        <authorList>
            <person name="Jay Z.J."/>
            <person name="Beam J.P."/>
            <person name="Dlakic M."/>
            <person name="Rusch D.B."/>
            <person name="Kozubal M.A."/>
            <person name="Inskeep W.P."/>
        </authorList>
    </citation>
    <scope>NUCLEOTIDE SEQUENCE [LARGE SCALE GENOMIC DNA]</scope>
    <source>
        <strain evidence="2">BE_D</strain>
    </source>
</reference>
<dbReference type="AlphaFoldDB" id="A0A2R6CB46"/>
<accession>A0A2R6CB46</accession>
<evidence type="ECO:0000313" key="3">
    <source>
        <dbReference type="Proteomes" id="UP000242015"/>
    </source>
</evidence>
<protein>
    <recommendedName>
        <fullName evidence="1">Beta-lactamase class A catalytic domain-containing protein</fullName>
    </recommendedName>
</protein>
<sequence>MRVHIAQGGSLYVDSTLENIVAHYLESSAVSRIGVYAEDVGSGEKLFELNSQQVFRSASTIKLAIAYEVMRRVDAGLLRLEDDVKIERSRFVGGSGLMRLMAGNLKPNVECMLQLMLTVSDNSASNILVDLVGKSSVNNSMRELGLKGTILAGKFMYARKKRFNSTTPADMVRLISAIYVGRGLVS</sequence>
<dbReference type="InterPro" id="IPR012338">
    <property type="entry name" value="Beta-lactam/transpept-like"/>
</dbReference>
<dbReference type="GO" id="GO:0046677">
    <property type="term" value="P:response to antibiotic"/>
    <property type="evidence" value="ECO:0007669"/>
    <property type="project" value="InterPro"/>
</dbReference>
<evidence type="ECO:0000259" key="1">
    <source>
        <dbReference type="Pfam" id="PF13354"/>
    </source>
</evidence>
<dbReference type="InterPro" id="IPR045155">
    <property type="entry name" value="Beta-lactam_cat"/>
</dbReference>
<dbReference type="PANTHER" id="PTHR35333:SF4">
    <property type="entry name" value="SLR0121 PROTEIN"/>
    <property type="match status" value="1"/>
</dbReference>
<name>A0A2R6CB46_9ARCH</name>
<feature type="domain" description="Beta-lactamase class A catalytic" evidence="1">
    <location>
        <begin position="34"/>
        <end position="182"/>
    </location>
</feature>
<dbReference type="Gene3D" id="3.40.710.10">
    <property type="entry name" value="DD-peptidase/beta-lactamase superfamily"/>
    <property type="match status" value="1"/>
</dbReference>
<evidence type="ECO:0000313" key="2">
    <source>
        <dbReference type="EMBL" id="PSO07986.1"/>
    </source>
</evidence>
<gene>
    <name evidence="2" type="ORF">B9Q04_07970</name>
</gene>